<organism evidence="1">
    <name type="scientific">Guillardia theta (strain CCMP2712)</name>
    <name type="common">Cryptophyte</name>
    <dbReference type="NCBI Taxonomy" id="905079"/>
    <lineage>
        <taxon>Eukaryota</taxon>
        <taxon>Cryptophyceae</taxon>
        <taxon>Pyrenomonadales</taxon>
        <taxon>Geminigeraceae</taxon>
        <taxon>Guillardia</taxon>
    </lineage>
</organism>
<dbReference type="Proteomes" id="UP000011087">
    <property type="component" value="Unassembled WGS sequence"/>
</dbReference>
<dbReference type="PANTHER" id="PTHR33835">
    <property type="entry name" value="YALI0C07656P"/>
    <property type="match status" value="1"/>
</dbReference>
<protein>
    <recommendedName>
        <fullName evidence="4">DUF4336 domain-containing protein</fullName>
    </recommendedName>
</protein>
<reference evidence="3" key="2">
    <citation type="submission" date="2012-11" db="EMBL/GenBank/DDBJ databases">
        <authorList>
            <person name="Kuo A."/>
            <person name="Curtis B.A."/>
            <person name="Tanifuji G."/>
            <person name="Burki F."/>
            <person name="Gruber A."/>
            <person name="Irimia M."/>
            <person name="Maruyama S."/>
            <person name="Arias M.C."/>
            <person name="Ball S.G."/>
            <person name="Gile G.H."/>
            <person name="Hirakawa Y."/>
            <person name="Hopkins J.F."/>
            <person name="Rensing S.A."/>
            <person name="Schmutz J."/>
            <person name="Symeonidi A."/>
            <person name="Elias M."/>
            <person name="Eveleigh R.J."/>
            <person name="Herman E.K."/>
            <person name="Klute M.J."/>
            <person name="Nakayama T."/>
            <person name="Obornik M."/>
            <person name="Reyes-Prieto A."/>
            <person name="Armbrust E.V."/>
            <person name="Aves S.J."/>
            <person name="Beiko R.G."/>
            <person name="Coutinho P."/>
            <person name="Dacks J.B."/>
            <person name="Durnford D.G."/>
            <person name="Fast N.M."/>
            <person name="Green B.R."/>
            <person name="Grisdale C."/>
            <person name="Hempe F."/>
            <person name="Henrissat B."/>
            <person name="Hoppner M.P."/>
            <person name="Ishida K.-I."/>
            <person name="Kim E."/>
            <person name="Koreny L."/>
            <person name="Kroth P.G."/>
            <person name="Liu Y."/>
            <person name="Malik S.-B."/>
            <person name="Maier U.G."/>
            <person name="McRose D."/>
            <person name="Mock T."/>
            <person name="Neilson J.A."/>
            <person name="Onodera N.T."/>
            <person name="Poole A.M."/>
            <person name="Pritham E.J."/>
            <person name="Richards T.A."/>
            <person name="Rocap G."/>
            <person name="Roy S.W."/>
            <person name="Sarai C."/>
            <person name="Schaack S."/>
            <person name="Shirato S."/>
            <person name="Slamovits C.H."/>
            <person name="Spencer D.F."/>
            <person name="Suzuki S."/>
            <person name="Worden A.Z."/>
            <person name="Zauner S."/>
            <person name="Barry K."/>
            <person name="Bell C."/>
            <person name="Bharti A.K."/>
            <person name="Crow J.A."/>
            <person name="Grimwood J."/>
            <person name="Kramer R."/>
            <person name="Lindquist E."/>
            <person name="Lucas S."/>
            <person name="Salamov A."/>
            <person name="McFadden G.I."/>
            <person name="Lane C.E."/>
            <person name="Keeling P.J."/>
            <person name="Gray M.W."/>
            <person name="Grigoriev I.V."/>
            <person name="Archibald J.M."/>
        </authorList>
    </citation>
    <scope>NUCLEOTIDE SEQUENCE</scope>
    <source>
        <strain evidence="3">CCMP2712</strain>
    </source>
</reference>
<feature type="non-terminal residue" evidence="1">
    <location>
        <position position="1"/>
    </location>
</feature>
<keyword evidence="3" id="KW-1185">Reference proteome</keyword>
<dbReference type="GeneID" id="17299165"/>
<feature type="non-terminal residue" evidence="1">
    <location>
        <position position="281"/>
    </location>
</feature>
<sequence length="281" mass="31776">PLKPYNTERKTIAKKVDDNIYTFEQEHGFANVSVNIRMTVVRLNDGGLWVHAPVAPTEECVAMVKKLGEVKYVILPTTGLEHKIFMKPFMSYFPNAKAYVAPGQWSWPIDLPLGFKGVLQDMDPNVPWSKEIEQKVVYAEVGIGKTSEVAFFHKKSSTLFVTDAVIFIPPEAPEVLKAYREEENKWKKSALMSCFLGPPYVPSFDVIAGKLFVSPVVRTFIYERTPDETRDWIQRICQWRFRKIIPAHLDAPVAAGPADLKEAFKFLDVPTSNPLPDGDMG</sequence>
<dbReference type="Pfam" id="PF14234">
    <property type="entry name" value="DUF4336"/>
    <property type="match status" value="2"/>
</dbReference>
<dbReference type="PANTHER" id="PTHR33835:SF2">
    <property type="entry name" value="LYSINE-TRNA LIGASE"/>
    <property type="match status" value="1"/>
</dbReference>
<evidence type="ECO:0000313" key="3">
    <source>
        <dbReference type="Proteomes" id="UP000011087"/>
    </source>
</evidence>
<evidence type="ECO:0000313" key="2">
    <source>
        <dbReference type="EnsemblProtists" id="EKX42545"/>
    </source>
</evidence>
<accession>L1J374</accession>
<dbReference type="SUPFAM" id="SSF56281">
    <property type="entry name" value="Metallo-hydrolase/oxidoreductase"/>
    <property type="match status" value="1"/>
</dbReference>
<reference evidence="2" key="3">
    <citation type="submission" date="2016-03" db="UniProtKB">
        <authorList>
            <consortium name="EnsemblProtists"/>
        </authorList>
    </citation>
    <scope>IDENTIFICATION</scope>
</reference>
<dbReference type="EnsemblProtists" id="EKX42545">
    <property type="protein sequence ID" value="EKX42545"/>
    <property type="gene ID" value="GUITHDRAFT_54562"/>
</dbReference>
<dbReference type="KEGG" id="gtt:GUITHDRAFT_54562"/>
<gene>
    <name evidence="1" type="ORF">GUITHDRAFT_54562</name>
</gene>
<dbReference type="OMA" id="DWSWPFW"/>
<evidence type="ECO:0000313" key="1">
    <source>
        <dbReference type="EMBL" id="EKX42545.1"/>
    </source>
</evidence>
<dbReference type="RefSeq" id="XP_005829525.1">
    <property type="nucleotide sequence ID" value="XM_005829468.1"/>
</dbReference>
<dbReference type="PaxDb" id="55529-EKX42545"/>
<name>L1J374_GUITC</name>
<dbReference type="InterPro" id="IPR036866">
    <property type="entry name" value="RibonucZ/Hydroxyglut_hydro"/>
</dbReference>
<reference evidence="1 3" key="1">
    <citation type="journal article" date="2012" name="Nature">
        <title>Algal genomes reveal evolutionary mosaicism and the fate of nucleomorphs.</title>
        <authorList>
            <consortium name="DOE Joint Genome Institute"/>
            <person name="Curtis B.A."/>
            <person name="Tanifuji G."/>
            <person name="Burki F."/>
            <person name="Gruber A."/>
            <person name="Irimia M."/>
            <person name="Maruyama S."/>
            <person name="Arias M.C."/>
            <person name="Ball S.G."/>
            <person name="Gile G.H."/>
            <person name="Hirakawa Y."/>
            <person name="Hopkins J.F."/>
            <person name="Kuo A."/>
            <person name="Rensing S.A."/>
            <person name="Schmutz J."/>
            <person name="Symeonidi A."/>
            <person name="Elias M."/>
            <person name="Eveleigh R.J."/>
            <person name="Herman E.K."/>
            <person name="Klute M.J."/>
            <person name="Nakayama T."/>
            <person name="Obornik M."/>
            <person name="Reyes-Prieto A."/>
            <person name="Armbrust E.V."/>
            <person name="Aves S.J."/>
            <person name="Beiko R.G."/>
            <person name="Coutinho P."/>
            <person name="Dacks J.B."/>
            <person name="Durnford D.G."/>
            <person name="Fast N.M."/>
            <person name="Green B.R."/>
            <person name="Grisdale C.J."/>
            <person name="Hempel F."/>
            <person name="Henrissat B."/>
            <person name="Hoppner M.P."/>
            <person name="Ishida K."/>
            <person name="Kim E."/>
            <person name="Koreny L."/>
            <person name="Kroth P.G."/>
            <person name="Liu Y."/>
            <person name="Malik S.B."/>
            <person name="Maier U.G."/>
            <person name="McRose D."/>
            <person name="Mock T."/>
            <person name="Neilson J.A."/>
            <person name="Onodera N.T."/>
            <person name="Poole A.M."/>
            <person name="Pritham E.J."/>
            <person name="Richards T.A."/>
            <person name="Rocap G."/>
            <person name="Roy S.W."/>
            <person name="Sarai C."/>
            <person name="Schaack S."/>
            <person name="Shirato S."/>
            <person name="Slamovits C.H."/>
            <person name="Spencer D.F."/>
            <person name="Suzuki S."/>
            <person name="Worden A.Z."/>
            <person name="Zauner S."/>
            <person name="Barry K."/>
            <person name="Bell C."/>
            <person name="Bharti A.K."/>
            <person name="Crow J.A."/>
            <person name="Grimwood J."/>
            <person name="Kramer R."/>
            <person name="Lindquist E."/>
            <person name="Lucas S."/>
            <person name="Salamov A."/>
            <person name="McFadden G.I."/>
            <person name="Lane C.E."/>
            <person name="Keeling P.J."/>
            <person name="Gray M.W."/>
            <person name="Grigoriev I.V."/>
            <person name="Archibald J.M."/>
        </authorList>
    </citation>
    <scope>NUCLEOTIDE SEQUENCE</scope>
    <source>
        <strain evidence="1 3">CCMP2712</strain>
    </source>
</reference>
<evidence type="ECO:0008006" key="4">
    <source>
        <dbReference type="Google" id="ProtNLM"/>
    </source>
</evidence>
<dbReference type="eggNOG" id="ENOG502QU5X">
    <property type="taxonomic scope" value="Eukaryota"/>
</dbReference>
<dbReference type="AlphaFoldDB" id="L1J374"/>
<proteinExistence type="predicted"/>
<dbReference type="OrthoDB" id="421671at2759"/>
<dbReference type="EMBL" id="JH993016">
    <property type="protein sequence ID" value="EKX42545.1"/>
    <property type="molecule type" value="Genomic_DNA"/>
</dbReference>
<dbReference type="InterPro" id="IPR025638">
    <property type="entry name" value="DUF4336"/>
</dbReference>
<dbReference type="HOGENOM" id="CLU_042215_1_0_1"/>